<dbReference type="PANTHER" id="PTHR41283:SF1">
    <property type="entry name" value="AMINOGLYCOSIDE PHOSPHOTRANSFERASE DOMAIN-CONTAINING PROTEIN"/>
    <property type="match status" value="1"/>
</dbReference>
<name>A0A428EGQ7_STRMT</name>
<comment type="caution">
    <text evidence="2">The sequence shown here is derived from an EMBL/GenBank/DDBJ whole genome shotgun (WGS) entry which is preliminary data.</text>
</comment>
<protein>
    <submittedName>
        <fullName evidence="2">Phosphotransferase enzyme family protein</fullName>
    </submittedName>
</protein>
<dbReference type="InterPro" id="IPR011009">
    <property type="entry name" value="Kinase-like_dom_sf"/>
</dbReference>
<feature type="domain" description="Aminoglycoside phosphotransferase" evidence="1">
    <location>
        <begin position="8"/>
        <end position="225"/>
    </location>
</feature>
<evidence type="ECO:0000259" key="1">
    <source>
        <dbReference type="Pfam" id="PF01636"/>
    </source>
</evidence>
<dbReference type="AlphaFoldDB" id="A0A428EGQ7"/>
<gene>
    <name evidence="2" type="ORF">D8836_09920</name>
</gene>
<dbReference type="GO" id="GO:0016740">
    <property type="term" value="F:transferase activity"/>
    <property type="evidence" value="ECO:0007669"/>
    <property type="project" value="UniProtKB-KW"/>
</dbReference>
<sequence length="296" mass="34874">MDFSSKIAINKGWSDDKKYCVTDQNQQKYFLRVSDKEKLDSKKFEFDMMEKVASLGVPMCKPISIELCDDEVHSLHEWIDGKDARETILTVSKEQQYTYGVEGGRILQKIHSLPVTEVREDWESFFNQKIDDKISKYKECPVQYENGQIFIDFLNANREMLKDRPQVFQHGDYHIGNFMIGEDRKIYVIDFDRFDLGDPWEEFNRIVWSAQVSPSFASGMIDGYFNGKVPDLFWKLLAIYIVNNIVGALPWSVPYGIEEISVMQHQAKEILEWYDDMKQIIPSWYLIEKRLNNKRI</sequence>
<dbReference type="PANTHER" id="PTHR41283">
    <property type="entry name" value="AMINOGLYCOSIDE PHOSPHOTRANSFERASE"/>
    <property type="match status" value="1"/>
</dbReference>
<dbReference type="RefSeq" id="WP_125393940.1">
    <property type="nucleotide sequence ID" value="NZ_RJOH01000028.1"/>
</dbReference>
<reference evidence="2 3" key="1">
    <citation type="submission" date="2018-11" db="EMBL/GenBank/DDBJ databases">
        <title>Species Designations Belie Phenotypic and Genotypic Heterogeneity in Oral Streptococci.</title>
        <authorList>
            <person name="Velsko I."/>
        </authorList>
    </citation>
    <scope>NUCLEOTIDE SEQUENCE [LARGE SCALE GENOMIC DNA]</scope>
    <source>
        <strain evidence="2 3">BCC06</strain>
    </source>
</reference>
<dbReference type="Proteomes" id="UP000267438">
    <property type="component" value="Unassembled WGS sequence"/>
</dbReference>
<dbReference type="Gene3D" id="3.90.1200.10">
    <property type="match status" value="1"/>
</dbReference>
<evidence type="ECO:0000313" key="2">
    <source>
        <dbReference type="EMBL" id="RSJ10152.1"/>
    </source>
</evidence>
<dbReference type="InterPro" id="IPR002575">
    <property type="entry name" value="Aminoglycoside_PTrfase"/>
</dbReference>
<accession>A0A428EGQ7</accession>
<dbReference type="SUPFAM" id="SSF56112">
    <property type="entry name" value="Protein kinase-like (PK-like)"/>
    <property type="match status" value="1"/>
</dbReference>
<dbReference type="Pfam" id="PF01636">
    <property type="entry name" value="APH"/>
    <property type="match status" value="1"/>
</dbReference>
<proteinExistence type="predicted"/>
<keyword evidence="2" id="KW-0808">Transferase</keyword>
<dbReference type="EMBL" id="RJOH01000028">
    <property type="protein sequence ID" value="RSJ10152.1"/>
    <property type="molecule type" value="Genomic_DNA"/>
</dbReference>
<evidence type="ECO:0000313" key="3">
    <source>
        <dbReference type="Proteomes" id="UP000267438"/>
    </source>
</evidence>
<organism evidence="2 3">
    <name type="scientific">Streptococcus mitis</name>
    <dbReference type="NCBI Taxonomy" id="28037"/>
    <lineage>
        <taxon>Bacteria</taxon>
        <taxon>Bacillati</taxon>
        <taxon>Bacillota</taxon>
        <taxon>Bacilli</taxon>
        <taxon>Lactobacillales</taxon>
        <taxon>Streptococcaceae</taxon>
        <taxon>Streptococcus</taxon>
        <taxon>Streptococcus mitis group</taxon>
    </lineage>
</organism>